<reference evidence="3 4" key="1">
    <citation type="journal article" date="2023" name="Microbiol. Resour. Announc.">
        <title>Complete Genome Sequence of Mycobacterium wuenschmanii, a novel Nontuberculous Mycobacterium Isolated from a captive population of Amazon Milk Frogs.</title>
        <authorList>
            <person name="Hicks J."/>
            <person name="Zeineldin M."/>
            <person name="Ward H."/>
            <person name="Wuenschmann A."/>
            <person name="Camp P."/>
            <person name="Farrell D."/>
            <person name="Lehman K."/>
            <person name="Thacker T."/>
            <person name="Cuthbert E."/>
        </authorList>
    </citation>
    <scope>NUCLEOTIDE SEQUENCE [LARGE SCALE GENOMIC DNA]</scope>
    <source>
        <strain evidence="3 4">Wuenschmanii</strain>
    </source>
</reference>
<dbReference type="Gene3D" id="3.20.20.30">
    <property type="entry name" value="Luciferase-like domain"/>
    <property type="match status" value="1"/>
</dbReference>
<evidence type="ECO:0000313" key="3">
    <source>
        <dbReference type="EMBL" id="WIM89060.1"/>
    </source>
</evidence>
<keyword evidence="4" id="KW-1185">Reference proteome</keyword>
<name>A0ABY8VZK3_9MYCO</name>
<gene>
    <name evidence="3" type="ORF">PT015_06220</name>
</gene>
<dbReference type="SUPFAM" id="SSF51679">
    <property type="entry name" value="Bacterial luciferase-like"/>
    <property type="match status" value="1"/>
</dbReference>
<keyword evidence="1" id="KW-0560">Oxidoreductase</keyword>
<dbReference type="InterPro" id="IPR036661">
    <property type="entry name" value="Luciferase-like_sf"/>
</dbReference>
<dbReference type="Pfam" id="PF00296">
    <property type="entry name" value="Bac_luciferase"/>
    <property type="match status" value="1"/>
</dbReference>
<evidence type="ECO:0000259" key="2">
    <source>
        <dbReference type="Pfam" id="PF00296"/>
    </source>
</evidence>
<proteinExistence type="predicted"/>
<dbReference type="PANTHER" id="PTHR43244:SF1">
    <property type="entry name" value="5,10-METHYLENETETRAHYDROMETHANOPTERIN REDUCTASE"/>
    <property type="match status" value="1"/>
</dbReference>
<dbReference type="InterPro" id="IPR011251">
    <property type="entry name" value="Luciferase-like_dom"/>
</dbReference>
<organism evidence="3 4">
    <name type="scientific">Candidatus Mycobacterium wuenschmannii</name>
    <dbReference type="NCBI Taxonomy" id="3027808"/>
    <lineage>
        <taxon>Bacteria</taxon>
        <taxon>Bacillati</taxon>
        <taxon>Actinomycetota</taxon>
        <taxon>Actinomycetes</taxon>
        <taxon>Mycobacteriales</taxon>
        <taxon>Mycobacteriaceae</taxon>
        <taxon>Mycobacterium</taxon>
    </lineage>
</organism>
<accession>A0ABY8VZK3</accession>
<feature type="domain" description="Luciferase-like" evidence="2">
    <location>
        <begin position="12"/>
        <end position="305"/>
    </location>
</feature>
<evidence type="ECO:0000313" key="4">
    <source>
        <dbReference type="Proteomes" id="UP001236585"/>
    </source>
</evidence>
<dbReference type="InterPro" id="IPR050564">
    <property type="entry name" value="F420-G6PD/mer"/>
</dbReference>
<dbReference type="PANTHER" id="PTHR43244">
    <property type="match status" value="1"/>
</dbReference>
<evidence type="ECO:0000256" key="1">
    <source>
        <dbReference type="ARBA" id="ARBA00023002"/>
    </source>
</evidence>
<dbReference type="EMBL" id="CP126981">
    <property type="protein sequence ID" value="WIM89060.1"/>
    <property type="molecule type" value="Genomic_DNA"/>
</dbReference>
<dbReference type="RefSeq" id="WP_285189622.1">
    <property type="nucleotide sequence ID" value="NZ_CP126981.1"/>
</dbReference>
<sequence>MDISCAFATSSQTPEHVELAESLGYRRAWLYDSPALYPDVWMILTRCAERTSRIGLGPGVLVPSLRHPMVNAAAIAELVDQAPGRVAVAIGSGFTGRFSLGKRPLPWRYVADYVRCLKSLLAGETTEWDGAMIRMMQPSGYGSARPIEVPILIGADGPKGLAVAAELGDGVFSAAVPQPDAVDAADWRALLSFGTVLDDGEELSSARVIDAAGPGALMLYHAFYERGGAAAVDGLPGGLGWRQAIESHPENERHLAIHEGHLVKANARDEPYVADLIPMASSLSLTGTAEHVAEWLNGLAAVGVTEVAYQPCGSDIARELRAFASASGVAG</sequence>
<protein>
    <submittedName>
        <fullName evidence="3">LLM class flavin-dependent oxidoreductase</fullName>
    </submittedName>
</protein>
<dbReference type="Proteomes" id="UP001236585">
    <property type="component" value="Chromosome"/>
</dbReference>